<evidence type="ECO:0000313" key="3">
    <source>
        <dbReference type="Proteomes" id="UP000664859"/>
    </source>
</evidence>
<protein>
    <submittedName>
        <fullName evidence="2">Uncharacterized protein</fullName>
    </submittedName>
</protein>
<name>A0A836CHI9_9STRA</name>
<dbReference type="EMBL" id="JAFCMP010000113">
    <property type="protein sequence ID" value="KAG5186177.1"/>
    <property type="molecule type" value="Genomic_DNA"/>
</dbReference>
<dbReference type="Proteomes" id="UP000664859">
    <property type="component" value="Unassembled WGS sequence"/>
</dbReference>
<sequence length="240" mass="26757">MKRLSEQDPDFVQLLQEQHEVAKTDGGQLLMCKAAVGDQAKEIKALREELWQHRARQNPDWEAAFTHPDYIHMHAYVGWTMEVGEAHITCETIAWLSCTSRAGSVFVTPVPGTRETQASGMLTMGDARAISKACFVVTCKHPRNAAACESMLQHLGGALPPLHEVKAGQRQLDPIEYHQLLRTDDISTVAWRLRQPVPEEAESEQKSEEDSEQGQAAEEPSKKKQALTLGTWGIRGTTYV</sequence>
<feature type="region of interest" description="Disordered" evidence="1">
    <location>
        <begin position="195"/>
        <end position="240"/>
    </location>
</feature>
<comment type="caution">
    <text evidence="2">The sequence shown here is derived from an EMBL/GenBank/DDBJ whole genome shotgun (WGS) entry which is preliminary data.</text>
</comment>
<keyword evidence="3" id="KW-1185">Reference proteome</keyword>
<dbReference type="AlphaFoldDB" id="A0A836CHI9"/>
<evidence type="ECO:0000256" key="1">
    <source>
        <dbReference type="SAM" id="MobiDB-lite"/>
    </source>
</evidence>
<gene>
    <name evidence="2" type="ORF">JKP88DRAFT_276514</name>
</gene>
<organism evidence="2 3">
    <name type="scientific">Tribonema minus</name>
    <dbReference type="NCBI Taxonomy" id="303371"/>
    <lineage>
        <taxon>Eukaryota</taxon>
        <taxon>Sar</taxon>
        <taxon>Stramenopiles</taxon>
        <taxon>Ochrophyta</taxon>
        <taxon>PX clade</taxon>
        <taxon>Xanthophyceae</taxon>
        <taxon>Tribonematales</taxon>
        <taxon>Tribonemataceae</taxon>
        <taxon>Tribonema</taxon>
    </lineage>
</organism>
<evidence type="ECO:0000313" key="2">
    <source>
        <dbReference type="EMBL" id="KAG5186177.1"/>
    </source>
</evidence>
<proteinExistence type="predicted"/>
<reference evidence="2" key="1">
    <citation type="submission" date="2021-02" db="EMBL/GenBank/DDBJ databases">
        <title>First Annotated Genome of the Yellow-green Alga Tribonema minus.</title>
        <authorList>
            <person name="Mahan K.M."/>
        </authorList>
    </citation>
    <scope>NUCLEOTIDE SEQUENCE</scope>
    <source>
        <strain evidence="2">UTEX B ZZ1240</strain>
    </source>
</reference>
<accession>A0A836CHI9</accession>